<name>W4FZX7_APHAT</name>
<dbReference type="RefSeq" id="XP_009837476.1">
    <property type="nucleotide sequence ID" value="XM_009839174.1"/>
</dbReference>
<evidence type="ECO:0000313" key="3">
    <source>
        <dbReference type="EMBL" id="ETV73027.1"/>
    </source>
</evidence>
<dbReference type="VEuPathDB" id="FungiDB:H257_12065"/>
<evidence type="ECO:0000256" key="2">
    <source>
        <dbReference type="SAM" id="SignalP"/>
    </source>
</evidence>
<feature type="region of interest" description="Disordered" evidence="1">
    <location>
        <begin position="23"/>
        <end position="49"/>
    </location>
</feature>
<sequence>MALLLLLVDTPVQDVLLFHWPGERSTNDSTTSDPNAAPPRLPRQAPRNKRSALAGNFAGCGSMDGKTTRYCRRIGARRGLEVRDNDVEHYRGTWSGYGSWNIAEWATKLRNSTFQVVLERNPGTPIQNVFVHVVDVLITWICRQDTSTLHRDVLVHTLIEMRDLWSTTQLARLNSSVV</sequence>
<dbReference type="EMBL" id="KI913151">
    <property type="protein sequence ID" value="ETV73027.1"/>
    <property type="molecule type" value="Genomic_DNA"/>
</dbReference>
<accession>W4FZX7</accession>
<gene>
    <name evidence="3" type="ORF">H257_12065</name>
</gene>
<reference evidence="3" key="1">
    <citation type="submission" date="2013-12" db="EMBL/GenBank/DDBJ databases">
        <title>The Genome Sequence of Aphanomyces astaci APO3.</title>
        <authorList>
            <consortium name="The Broad Institute Genomics Platform"/>
            <person name="Russ C."/>
            <person name="Tyler B."/>
            <person name="van West P."/>
            <person name="Dieguez-Uribeondo J."/>
            <person name="Young S.K."/>
            <person name="Zeng Q."/>
            <person name="Gargeya S."/>
            <person name="Fitzgerald M."/>
            <person name="Abouelleil A."/>
            <person name="Alvarado L."/>
            <person name="Chapman S.B."/>
            <person name="Gainer-Dewar J."/>
            <person name="Goldberg J."/>
            <person name="Griggs A."/>
            <person name="Gujja S."/>
            <person name="Hansen M."/>
            <person name="Howarth C."/>
            <person name="Imamovic A."/>
            <person name="Ireland A."/>
            <person name="Larimer J."/>
            <person name="McCowan C."/>
            <person name="Murphy C."/>
            <person name="Pearson M."/>
            <person name="Poon T.W."/>
            <person name="Priest M."/>
            <person name="Roberts A."/>
            <person name="Saif S."/>
            <person name="Shea T."/>
            <person name="Sykes S."/>
            <person name="Wortman J."/>
            <person name="Nusbaum C."/>
            <person name="Birren B."/>
        </authorList>
    </citation>
    <scope>NUCLEOTIDE SEQUENCE [LARGE SCALE GENOMIC DNA]</scope>
    <source>
        <strain evidence="3">APO3</strain>
    </source>
</reference>
<organism evidence="3">
    <name type="scientific">Aphanomyces astaci</name>
    <name type="common">Crayfish plague agent</name>
    <dbReference type="NCBI Taxonomy" id="112090"/>
    <lineage>
        <taxon>Eukaryota</taxon>
        <taxon>Sar</taxon>
        <taxon>Stramenopiles</taxon>
        <taxon>Oomycota</taxon>
        <taxon>Saprolegniomycetes</taxon>
        <taxon>Saprolegniales</taxon>
        <taxon>Verrucalvaceae</taxon>
        <taxon>Aphanomyces</taxon>
    </lineage>
</organism>
<protein>
    <submittedName>
        <fullName evidence="3">Uncharacterized protein</fullName>
    </submittedName>
</protein>
<feature type="chain" id="PRO_5004840590" evidence="2">
    <location>
        <begin position="18"/>
        <end position="178"/>
    </location>
</feature>
<keyword evidence="2" id="KW-0732">Signal</keyword>
<feature type="signal peptide" evidence="2">
    <location>
        <begin position="1"/>
        <end position="17"/>
    </location>
</feature>
<evidence type="ECO:0000256" key="1">
    <source>
        <dbReference type="SAM" id="MobiDB-lite"/>
    </source>
</evidence>
<proteinExistence type="predicted"/>
<dbReference type="GeneID" id="20814061"/>
<dbReference type="AlphaFoldDB" id="W4FZX7"/>